<comment type="caution">
    <text evidence="2">The sequence shown here is derived from an EMBL/GenBank/DDBJ whole genome shotgun (WGS) entry which is preliminary data.</text>
</comment>
<reference evidence="2" key="1">
    <citation type="submission" date="2023-03" db="EMBL/GenBank/DDBJ databases">
        <title>Massive genome expansion in bonnet fungi (Mycena s.s.) driven by repeated elements and novel gene families across ecological guilds.</title>
        <authorList>
            <consortium name="Lawrence Berkeley National Laboratory"/>
            <person name="Harder C.B."/>
            <person name="Miyauchi S."/>
            <person name="Viragh M."/>
            <person name="Kuo A."/>
            <person name="Thoen E."/>
            <person name="Andreopoulos B."/>
            <person name="Lu D."/>
            <person name="Skrede I."/>
            <person name="Drula E."/>
            <person name="Henrissat B."/>
            <person name="Morin E."/>
            <person name="Kohler A."/>
            <person name="Barry K."/>
            <person name="LaButti K."/>
            <person name="Morin E."/>
            <person name="Salamov A."/>
            <person name="Lipzen A."/>
            <person name="Mereny Z."/>
            <person name="Hegedus B."/>
            <person name="Baldrian P."/>
            <person name="Stursova M."/>
            <person name="Weitz H."/>
            <person name="Taylor A."/>
            <person name="Grigoriev I.V."/>
            <person name="Nagy L.G."/>
            <person name="Martin F."/>
            <person name="Kauserud H."/>
        </authorList>
    </citation>
    <scope>NUCLEOTIDE SEQUENCE</scope>
    <source>
        <strain evidence="2">CBHHK002</strain>
    </source>
</reference>
<dbReference type="EMBL" id="JARIHO010000085">
    <property type="protein sequence ID" value="KAJ7308527.1"/>
    <property type="molecule type" value="Genomic_DNA"/>
</dbReference>
<accession>A0AAD7EAV9</accession>
<protein>
    <submittedName>
        <fullName evidence="2">Uncharacterized protein</fullName>
    </submittedName>
</protein>
<sequence length="343" mass="39828">MTTPVLIVSPGKENRRIEISSPTIRALDSFQSKALPPDYSWDHDLYVKMRAGDDGIVVCERDRADERHAKLKARVKTQDERFETLELALADIRKENNKALADIKKEHAKDREELDELRGRLTGSERSSDLSILHLQAIVTYLEDTISTMDLIEEYQVVDGMLQAFNDRIFDIQRDPGLKSEEKQILKANELSYILHLLRYVPERESNDPDISPVEKAFYAAESLLTNEEWEFCYRLQAHRETLRDVRNAAQHLRPDRSTAKRWLTQIVPEYQDTFTNLLDSNPLRMKTSQEDSSDLRIVVDDGEYEGPEKKRALLAQLREVLQEMQREEAARVGEKRKHPSRP</sequence>
<keyword evidence="3" id="KW-1185">Reference proteome</keyword>
<gene>
    <name evidence="2" type="ORF">DFH08DRAFT_900119</name>
</gene>
<dbReference type="AlphaFoldDB" id="A0AAD7EAV9"/>
<organism evidence="2 3">
    <name type="scientific">Mycena albidolilacea</name>
    <dbReference type="NCBI Taxonomy" id="1033008"/>
    <lineage>
        <taxon>Eukaryota</taxon>
        <taxon>Fungi</taxon>
        <taxon>Dikarya</taxon>
        <taxon>Basidiomycota</taxon>
        <taxon>Agaricomycotina</taxon>
        <taxon>Agaricomycetes</taxon>
        <taxon>Agaricomycetidae</taxon>
        <taxon>Agaricales</taxon>
        <taxon>Marasmiineae</taxon>
        <taxon>Mycenaceae</taxon>
        <taxon>Mycena</taxon>
    </lineage>
</organism>
<feature type="coiled-coil region" evidence="1">
    <location>
        <begin position="61"/>
        <end position="120"/>
    </location>
</feature>
<dbReference type="Proteomes" id="UP001218218">
    <property type="component" value="Unassembled WGS sequence"/>
</dbReference>
<keyword evidence="1" id="KW-0175">Coiled coil</keyword>
<evidence type="ECO:0000313" key="2">
    <source>
        <dbReference type="EMBL" id="KAJ7308527.1"/>
    </source>
</evidence>
<evidence type="ECO:0000256" key="1">
    <source>
        <dbReference type="SAM" id="Coils"/>
    </source>
</evidence>
<proteinExistence type="predicted"/>
<evidence type="ECO:0000313" key="3">
    <source>
        <dbReference type="Proteomes" id="UP001218218"/>
    </source>
</evidence>
<name>A0AAD7EAV9_9AGAR</name>